<dbReference type="EMBL" id="HACG01024382">
    <property type="protein sequence ID" value="CEK71247.1"/>
    <property type="molecule type" value="Transcribed_RNA"/>
</dbReference>
<feature type="non-terminal residue" evidence="1">
    <location>
        <position position="73"/>
    </location>
</feature>
<dbReference type="AlphaFoldDB" id="A0A0B6ZS84"/>
<gene>
    <name evidence="1" type="primary">ORF77519</name>
</gene>
<feature type="non-terminal residue" evidence="1">
    <location>
        <position position="1"/>
    </location>
</feature>
<protein>
    <submittedName>
        <fullName evidence="1">Uncharacterized protein</fullName>
    </submittedName>
</protein>
<reference evidence="1" key="1">
    <citation type="submission" date="2014-12" db="EMBL/GenBank/DDBJ databases">
        <title>Insight into the proteome of Arion vulgaris.</title>
        <authorList>
            <person name="Aradska J."/>
            <person name="Bulat T."/>
            <person name="Smidak R."/>
            <person name="Sarate P."/>
            <person name="Gangsoo J."/>
            <person name="Sialana F."/>
            <person name="Bilban M."/>
            <person name="Lubec G."/>
        </authorList>
    </citation>
    <scope>NUCLEOTIDE SEQUENCE</scope>
    <source>
        <tissue evidence="1">Skin</tissue>
    </source>
</reference>
<proteinExistence type="predicted"/>
<name>A0A0B6ZS84_9EUPU</name>
<accession>A0A0B6ZS84</accession>
<sequence>CIWIKVRISCAIRQPHSLIQDYLYPWTRQVKTTEDRMSLLCCVKTERHFTKNKLCDVSIPHFSLQITEKHIKR</sequence>
<organism evidence="1">
    <name type="scientific">Arion vulgaris</name>
    <dbReference type="NCBI Taxonomy" id="1028688"/>
    <lineage>
        <taxon>Eukaryota</taxon>
        <taxon>Metazoa</taxon>
        <taxon>Spiralia</taxon>
        <taxon>Lophotrochozoa</taxon>
        <taxon>Mollusca</taxon>
        <taxon>Gastropoda</taxon>
        <taxon>Heterobranchia</taxon>
        <taxon>Euthyneura</taxon>
        <taxon>Panpulmonata</taxon>
        <taxon>Eupulmonata</taxon>
        <taxon>Stylommatophora</taxon>
        <taxon>Helicina</taxon>
        <taxon>Arionoidea</taxon>
        <taxon>Arionidae</taxon>
        <taxon>Arion</taxon>
    </lineage>
</organism>
<evidence type="ECO:0000313" key="1">
    <source>
        <dbReference type="EMBL" id="CEK71247.1"/>
    </source>
</evidence>